<reference evidence="2 3" key="1">
    <citation type="journal article" date="2019" name="Int. J. Syst. Evol. Microbiol.">
        <title>The Global Catalogue of Microorganisms (GCM) 10K type strain sequencing project: providing services to taxonomists for standard genome sequencing and annotation.</title>
        <authorList>
            <consortium name="The Broad Institute Genomics Platform"/>
            <consortium name="The Broad Institute Genome Sequencing Center for Infectious Disease"/>
            <person name="Wu L."/>
            <person name="Ma J."/>
        </authorList>
    </citation>
    <scope>NUCLEOTIDE SEQUENCE [LARGE SCALE GENOMIC DNA]</scope>
    <source>
        <strain evidence="2 3">DT72</strain>
    </source>
</reference>
<dbReference type="EMBL" id="JBHSZH010000004">
    <property type="protein sequence ID" value="MFC7079511.1"/>
    <property type="molecule type" value="Genomic_DNA"/>
</dbReference>
<dbReference type="RefSeq" id="WP_382209025.1">
    <property type="nucleotide sequence ID" value="NZ_JBHSZH010000004.1"/>
</dbReference>
<dbReference type="Proteomes" id="UP001596407">
    <property type="component" value="Unassembled WGS sequence"/>
</dbReference>
<evidence type="ECO:0000259" key="1">
    <source>
        <dbReference type="Pfam" id="PF12705"/>
    </source>
</evidence>
<dbReference type="InterPro" id="IPR011335">
    <property type="entry name" value="Restrct_endonuc-II-like"/>
</dbReference>
<keyword evidence="3" id="KW-1185">Reference proteome</keyword>
<name>A0ABD5WG40_9EURY</name>
<dbReference type="AlphaFoldDB" id="A0ABD5WG40"/>
<evidence type="ECO:0000313" key="2">
    <source>
        <dbReference type="EMBL" id="MFC7079511.1"/>
    </source>
</evidence>
<protein>
    <submittedName>
        <fullName evidence="2">PD-(D/E)XK nuclease family protein</fullName>
    </submittedName>
</protein>
<evidence type="ECO:0000313" key="3">
    <source>
        <dbReference type="Proteomes" id="UP001596407"/>
    </source>
</evidence>
<dbReference type="InterPro" id="IPR011604">
    <property type="entry name" value="PDDEXK-like_dom_sf"/>
</dbReference>
<comment type="caution">
    <text evidence="2">The sequence shown here is derived from an EMBL/GenBank/DDBJ whole genome shotgun (WGS) entry which is preliminary data.</text>
</comment>
<dbReference type="SUPFAM" id="SSF52980">
    <property type="entry name" value="Restriction endonuclease-like"/>
    <property type="match status" value="1"/>
</dbReference>
<feature type="domain" description="PD-(D/E)XK endonuclease-like" evidence="1">
    <location>
        <begin position="9"/>
        <end position="103"/>
    </location>
</feature>
<organism evidence="2 3">
    <name type="scientific">Halorussus caseinilyticus</name>
    <dbReference type="NCBI Taxonomy" id="3034025"/>
    <lineage>
        <taxon>Archaea</taxon>
        <taxon>Methanobacteriati</taxon>
        <taxon>Methanobacteriota</taxon>
        <taxon>Stenosarchaea group</taxon>
        <taxon>Halobacteria</taxon>
        <taxon>Halobacteriales</taxon>
        <taxon>Haladaptataceae</taxon>
        <taxon>Halorussus</taxon>
    </lineage>
</organism>
<sequence length="114" mass="13040">MVARFDAGRVVGEIDLLLVTDERFVVLDYKTDETSTRSVDDLAEKHWPQLEVYAAALAQSDPNRTVETVLYFTAADTERRQEFDAFDLEDLQTDLETRLSQLRSASESEPLARR</sequence>
<dbReference type="Pfam" id="PF12705">
    <property type="entry name" value="PDDEXK_1"/>
    <property type="match status" value="1"/>
</dbReference>
<dbReference type="Gene3D" id="3.90.320.10">
    <property type="match status" value="1"/>
</dbReference>
<proteinExistence type="predicted"/>
<accession>A0ABD5WG40</accession>
<gene>
    <name evidence="2" type="ORF">ACFQJ6_04460</name>
</gene>
<dbReference type="InterPro" id="IPR038726">
    <property type="entry name" value="PDDEXK_AddAB-type"/>
</dbReference>